<dbReference type="RefSeq" id="WP_253780964.1">
    <property type="nucleotide sequence ID" value="NZ_JAMTCK010000052.1"/>
</dbReference>
<organism evidence="4 5">
    <name type="scientific">Goodfellowiella coeruleoviolacea</name>
    <dbReference type="NCBI Taxonomy" id="334858"/>
    <lineage>
        <taxon>Bacteria</taxon>
        <taxon>Bacillati</taxon>
        <taxon>Actinomycetota</taxon>
        <taxon>Actinomycetes</taxon>
        <taxon>Pseudonocardiales</taxon>
        <taxon>Pseudonocardiaceae</taxon>
        <taxon>Goodfellowiella</taxon>
    </lineage>
</organism>
<dbReference type="AlphaFoldDB" id="A0AAE3KKS2"/>
<dbReference type="Proteomes" id="UP001206128">
    <property type="component" value="Unassembled WGS sequence"/>
</dbReference>
<dbReference type="PANTHER" id="PTHR33371">
    <property type="entry name" value="INTERMEMBRANE PHOSPHOLIPID TRANSPORT SYSTEM BINDING PROTEIN MLAD-RELATED"/>
    <property type="match status" value="1"/>
</dbReference>
<feature type="domain" description="Mammalian cell entry C-terminal" evidence="3">
    <location>
        <begin position="135"/>
        <end position="346"/>
    </location>
</feature>
<dbReference type="InterPro" id="IPR003399">
    <property type="entry name" value="Mce/MlaD"/>
</dbReference>
<dbReference type="Pfam" id="PF11887">
    <property type="entry name" value="Mce4_CUP1"/>
    <property type="match status" value="1"/>
</dbReference>
<feature type="compositionally biased region" description="Basic and acidic residues" evidence="1">
    <location>
        <begin position="346"/>
        <end position="356"/>
    </location>
</feature>
<sequence>MNQVNPVRRNGTRPVLGWLCAVLVAVSGCTSGGFTGLYALPLPGGADVGAHPYRVAIEFADVLDLVPQAGVKVNDVPVGRVERIGLSEDGRKAVVTVAVNDSVRLPANAVARLRQSSLLGEKYVELAAPDGDASADRLTDGAVIPVARTNRNPEVEEVLGALSLLLNGGGIGQLQEITRELNKVMAGNESEIRGFLSTVDTLVSDLDAHRGEITRALDGLNRLSATLAGRRDQIGTVLDDLEPGLRVLSDQRGQLVTMLRTLDTLATVAVDTVNRGRDDLVADLTALAPTLRQLAESGENLPQALEILFTYPFTDAALDGVKGDYLNLYLTLTSGGGTGQPGQGRPDQEQPADRRPAGQAQDGPLVLPLPAIGPALGSAGGR</sequence>
<dbReference type="NCBIfam" id="TIGR00996">
    <property type="entry name" value="Mtu_fam_mce"/>
    <property type="match status" value="1"/>
</dbReference>
<evidence type="ECO:0000313" key="4">
    <source>
        <dbReference type="EMBL" id="MCP2170512.1"/>
    </source>
</evidence>
<comment type="caution">
    <text evidence="4">The sequence shown here is derived from an EMBL/GenBank/DDBJ whole genome shotgun (WGS) entry which is preliminary data.</text>
</comment>
<gene>
    <name evidence="4" type="ORF">LX83_007404</name>
</gene>
<evidence type="ECO:0000256" key="1">
    <source>
        <dbReference type="SAM" id="MobiDB-lite"/>
    </source>
</evidence>
<name>A0AAE3KKS2_9PSEU</name>
<dbReference type="Pfam" id="PF02470">
    <property type="entry name" value="MlaD"/>
    <property type="match status" value="1"/>
</dbReference>
<evidence type="ECO:0000259" key="2">
    <source>
        <dbReference type="Pfam" id="PF02470"/>
    </source>
</evidence>
<feature type="domain" description="Mce/MlaD" evidence="2">
    <location>
        <begin position="52"/>
        <end position="127"/>
    </location>
</feature>
<dbReference type="PANTHER" id="PTHR33371:SF15">
    <property type="entry name" value="LIPOPROTEIN LPRN"/>
    <property type="match status" value="1"/>
</dbReference>
<accession>A0AAE3KKS2</accession>
<keyword evidence="5" id="KW-1185">Reference proteome</keyword>
<dbReference type="InterPro" id="IPR024516">
    <property type="entry name" value="Mce_C"/>
</dbReference>
<dbReference type="GO" id="GO:0005576">
    <property type="term" value="C:extracellular region"/>
    <property type="evidence" value="ECO:0007669"/>
    <property type="project" value="TreeGrafter"/>
</dbReference>
<dbReference type="InterPro" id="IPR005693">
    <property type="entry name" value="Mce"/>
</dbReference>
<feature type="region of interest" description="Disordered" evidence="1">
    <location>
        <begin position="335"/>
        <end position="382"/>
    </location>
</feature>
<dbReference type="EMBL" id="JAMTCK010000052">
    <property type="protein sequence ID" value="MCP2170512.1"/>
    <property type="molecule type" value="Genomic_DNA"/>
</dbReference>
<evidence type="ECO:0000259" key="3">
    <source>
        <dbReference type="Pfam" id="PF11887"/>
    </source>
</evidence>
<reference evidence="4" key="1">
    <citation type="submission" date="2022-06" db="EMBL/GenBank/DDBJ databases">
        <title>Genomic Encyclopedia of Archaeal and Bacterial Type Strains, Phase II (KMG-II): from individual species to whole genera.</title>
        <authorList>
            <person name="Goeker M."/>
        </authorList>
    </citation>
    <scope>NUCLEOTIDE SEQUENCE</scope>
    <source>
        <strain evidence="4">DSM 43935</strain>
    </source>
</reference>
<proteinExistence type="predicted"/>
<protein>
    <submittedName>
        <fullName evidence="4">Phospholipid/cholesterol/gamma-HCH transport system substrate-binding protein</fullName>
    </submittedName>
</protein>
<evidence type="ECO:0000313" key="5">
    <source>
        <dbReference type="Proteomes" id="UP001206128"/>
    </source>
</evidence>
<dbReference type="InterPro" id="IPR052336">
    <property type="entry name" value="MlaD_Phospholipid_Transporter"/>
</dbReference>